<keyword evidence="1" id="KW-1133">Transmembrane helix</keyword>
<organism evidence="2 3">
    <name type="scientific">Mammaliicoccus stepanovicii</name>
    <dbReference type="NCBI Taxonomy" id="643214"/>
    <lineage>
        <taxon>Bacteria</taxon>
        <taxon>Bacillati</taxon>
        <taxon>Bacillota</taxon>
        <taxon>Bacilli</taxon>
        <taxon>Bacillales</taxon>
        <taxon>Staphylococcaceae</taxon>
        <taxon>Mammaliicoccus</taxon>
    </lineage>
</organism>
<keyword evidence="3" id="KW-1185">Reference proteome</keyword>
<dbReference type="EMBL" id="LT906462">
    <property type="protein sequence ID" value="SNV69751.1"/>
    <property type="molecule type" value="Genomic_DNA"/>
</dbReference>
<reference evidence="2 3" key="1">
    <citation type="submission" date="2017-06" db="EMBL/GenBank/DDBJ databases">
        <authorList>
            <consortium name="Pathogen Informatics"/>
        </authorList>
    </citation>
    <scope>NUCLEOTIDE SEQUENCE [LARGE SCALE GENOMIC DNA]</scope>
    <source>
        <strain evidence="2 3">NCTC13839</strain>
    </source>
</reference>
<feature type="transmembrane region" description="Helical" evidence="1">
    <location>
        <begin position="41"/>
        <end position="61"/>
    </location>
</feature>
<sequence>MEKSNRKNLSTYYRYMPLTGLITSILVFIMFYFIFQIQDNILVIMLYSSLPFFIYSFISIINKIGK</sequence>
<gene>
    <name evidence="2" type="ORF">SAMEA4384403_01486</name>
</gene>
<keyword evidence="1" id="KW-0472">Membrane</keyword>
<evidence type="ECO:0000313" key="2">
    <source>
        <dbReference type="EMBL" id="SNV69751.1"/>
    </source>
</evidence>
<dbReference type="Proteomes" id="UP000242084">
    <property type="component" value="Chromosome 1"/>
</dbReference>
<accession>A0A239ZET7</accession>
<dbReference type="AlphaFoldDB" id="A0A239ZET7"/>
<evidence type="ECO:0000256" key="1">
    <source>
        <dbReference type="SAM" id="Phobius"/>
    </source>
</evidence>
<evidence type="ECO:0000313" key="3">
    <source>
        <dbReference type="Proteomes" id="UP000242084"/>
    </source>
</evidence>
<feature type="transmembrane region" description="Helical" evidence="1">
    <location>
        <begin position="12"/>
        <end position="35"/>
    </location>
</feature>
<name>A0A239ZET7_9STAP</name>
<protein>
    <submittedName>
        <fullName evidence="2">Doubtful CDS</fullName>
    </submittedName>
</protein>
<dbReference type="KEGG" id="sste:SAMEA4384403_1486"/>
<keyword evidence="1" id="KW-0812">Transmembrane</keyword>
<proteinExistence type="predicted"/>